<dbReference type="InterPro" id="IPR003844">
    <property type="entry name" value="UPF0060"/>
</dbReference>
<name>A0AAD8YB66_9STRA</name>
<keyword evidence="7" id="KW-1185">Reference proteome</keyword>
<dbReference type="Pfam" id="PF02694">
    <property type="entry name" value="UPF0060"/>
    <property type="match status" value="1"/>
</dbReference>
<evidence type="ECO:0000256" key="3">
    <source>
        <dbReference type="ARBA" id="ARBA00022989"/>
    </source>
</evidence>
<keyword evidence="2 5" id="KW-0812">Transmembrane</keyword>
<dbReference type="PANTHER" id="PTHR36116">
    <property type="entry name" value="UPF0060 MEMBRANE PROTEIN YNFA"/>
    <property type="match status" value="1"/>
</dbReference>
<keyword evidence="3 5" id="KW-1133">Transmembrane helix</keyword>
<comment type="caution">
    <text evidence="6">The sequence shown here is derived from an EMBL/GenBank/DDBJ whole genome shotgun (WGS) entry which is preliminary data.</text>
</comment>
<accession>A0AAD8YB66</accession>
<proteinExistence type="predicted"/>
<evidence type="ECO:0000313" key="7">
    <source>
        <dbReference type="Proteomes" id="UP001224775"/>
    </source>
</evidence>
<keyword evidence="4 5" id="KW-0472">Membrane</keyword>
<keyword evidence="1" id="KW-1003">Cell membrane</keyword>
<dbReference type="EMBL" id="JATAAI010000011">
    <property type="protein sequence ID" value="KAK1742345.1"/>
    <property type="molecule type" value="Genomic_DNA"/>
</dbReference>
<dbReference type="Proteomes" id="UP001224775">
    <property type="component" value="Unassembled WGS sequence"/>
</dbReference>
<sequence length="162" mass="17300">MSSIKEEGEFQWTPLAIVQSIAIFCLAGIAEIFGGYLVWAAVKGLRVEKTESEANVNNNTSANEAVDGTSSSGYDIVKKPWWFALIGSVVLVAYGFIPCLQPSAATDGFARIYAAYGGFFIVMSFLIGWALEGPSAKPDVGDLVGGLISVVGALVIVFWPRR</sequence>
<dbReference type="GO" id="GO:0005886">
    <property type="term" value="C:plasma membrane"/>
    <property type="evidence" value="ECO:0007669"/>
    <property type="project" value="TreeGrafter"/>
</dbReference>
<evidence type="ECO:0000256" key="5">
    <source>
        <dbReference type="SAM" id="Phobius"/>
    </source>
</evidence>
<dbReference type="AlphaFoldDB" id="A0AAD8YB66"/>
<dbReference type="PANTHER" id="PTHR36116:SF1">
    <property type="entry name" value="UPF0060 MEMBRANE PROTEIN YNFA"/>
    <property type="match status" value="1"/>
</dbReference>
<evidence type="ECO:0000313" key="6">
    <source>
        <dbReference type="EMBL" id="KAK1742345.1"/>
    </source>
</evidence>
<feature type="transmembrane region" description="Helical" evidence="5">
    <location>
        <begin position="81"/>
        <end position="100"/>
    </location>
</feature>
<feature type="transmembrane region" description="Helical" evidence="5">
    <location>
        <begin position="143"/>
        <end position="160"/>
    </location>
</feature>
<evidence type="ECO:0000256" key="4">
    <source>
        <dbReference type="ARBA" id="ARBA00023136"/>
    </source>
</evidence>
<feature type="transmembrane region" description="Helical" evidence="5">
    <location>
        <begin position="12"/>
        <end position="39"/>
    </location>
</feature>
<gene>
    <name evidence="6" type="ORF">QTG54_006910</name>
</gene>
<feature type="transmembrane region" description="Helical" evidence="5">
    <location>
        <begin position="112"/>
        <end position="131"/>
    </location>
</feature>
<evidence type="ECO:0000256" key="1">
    <source>
        <dbReference type="ARBA" id="ARBA00022475"/>
    </source>
</evidence>
<organism evidence="6 7">
    <name type="scientific">Skeletonema marinoi</name>
    <dbReference type="NCBI Taxonomy" id="267567"/>
    <lineage>
        <taxon>Eukaryota</taxon>
        <taxon>Sar</taxon>
        <taxon>Stramenopiles</taxon>
        <taxon>Ochrophyta</taxon>
        <taxon>Bacillariophyta</taxon>
        <taxon>Coscinodiscophyceae</taxon>
        <taxon>Thalassiosirophycidae</taxon>
        <taxon>Thalassiosirales</taxon>
        <taxon>Skeletonemataceae</taxon>
        <taxon>Skeletonema</taxon>
        <taxon>Skeletonema marinoi-dohrnii complex</taxon>
    </lineage>
</organism>
<reference evidence="6" key="1">
    <citation type="submission" date="2023-06" db="EMBL/GenBank/DDBJ databases">
        <title>Survivors Of The Sea: Transcriptome response of Skeletonema marinoi to long-term dormancy.</title>
        <authorList>
            <person name="Pinder M.I.M."/>
            <person name="Kourtchenko O."/>
            <person name="Robertson E.K."/>
            <person name="Larsson T."/>
            <person name="Maumus F."/>
            <person name="Osuna-Cruz C.M."/>
            <person name="Vancaester E."/>
            <person name="Stenow R."/>
            <person name="Vandepoele K."/>
            <person name="Ploug H."/>
            <person name="Bruchert V."/>
            <person name="Godhe A."/>
            <person name="Topel M."/>
        </authorList>
    </citation>
    <scope>NUCLEOTIDE SEQUENCE</scope>
    <source>
        <strain evidence="6">R05AC</strain>
    </source>
</reference>
<protein>
    <submittedName>
        <fullName evidence="6">YnfA family protein</fullName>
    </submittedName>
</protein>
<evidence type="ECO:0000256" key="2">
    <source>
        <dbReference type="ARBA" id="ARBA00022692"/>
    </source>
</evidence>